<accession>A0ACC1K8H8</accession>
<keyword evidence="2" id="KW-1185">Reference proteome</keyword>
<evidence type="ECO:0000313" key="1">
    <source>
        <dbReference type="EMBL" id="KAJ2775893.1"/>
    </source>
</evidence>
<gene>
    <name evidence="1" type="ORF">IWQ57_000050</name>
</gene>
<reference evidence="1" key="1">
    <citation type="submission" date="2022-07" db="EMBL/GenBank/DDBJ databases">
        <title>Phylogenomic reconstructions and comparative analyses of Kickxellomycotina fungi.</title>
        <authorList>
            <person name="Reynolds N.K."/>
            <person name="Stajich J.E."/>
            <person name="Barry K."/>
            <person name="Grigoriev I.V."/>
            <person name="Crous P."/>
            <person name="Smith M.E."/>
        </authorList>
    </citation>
    <scope>NUCLEOTIDE SEQUENCE</scope>
    <source>
        <strain evidence="1">CBS 109366</strain>
    </source>
</reference>
<evidence type="ECO:0000313" key="2">
    <source>
        <dbReference type="Proteomes" id="UP001140234"/>
    </source>
</evidence>
<dbReference type="EMBL" id="JANBUJ010000001">
    <property type="protein sequence ID" value="KAJ2775893.1"/>
    <property type="molecule type" value="Genomic_DNA"/>
</dbReference>
<name>A0ACC1K8H8_9FUNG</name>
<proteinExistence type="predicted"/>
<organism evidence="1 2">
    <name type="scientific">Coemansia nantahalensis</name>
    <dbReference type="NCBI Taxonomy" id="2789366"/>
    <lineage>
        <taxon>Eukaryota</taxon>
        <taxon>Fungi</taxon>
        <taxon>Fungi incertae sedis</taxon>
        <taxon>Zoopagomycota</taxon>
        <taxon>Kickxellomycotina</taxon>
        <taxon>Kickxellomycetes</taxon>
        <taxon>Kickxellales</taxon>
        <taxon>Kickxellaceae</taxon>
        <taxon>Coemansia</taxon>
    </lineage>
</organism>
<sequence>MEANAMDEKPLVVAKPHIVSDKLSHSTILTEVSHDDEPPPPDSARGWLVVLGSFLVLMVVVGSTNSYGVYMQEYELNVFPTTPASTLSWIGCLQFAALSLFGIAAGVLVERIDPRAVIVLGSVVSGGALLAASTCKTPIGLLFTQGLLFGIGTSFLTTPAFSLPSQWMDRFRALATGIACAGGAIGGMWMSFASRAMIEHLGWQWSLRITGLMTLVAGCAFSPLMARRVAVQRRDRIIDFTAMSNMRFLLLFCASVLSSGGYFLPYYFQPPYAVVALGKDGAWGADISSILNAGSIAGRILIGLAADYIGPLNSLLASLVFSAIAVLAMWLPCNSVGLLIASALLYGFVSGSLISLLPVVAANLFGIKRLPSILGLLYISYAIGAVISSPVGGKLLDDYGHGTDFTWLIVYAGLFFVLSAVLLLALRMWLSFSIVHRV</sequence>
<protein>
    <submittedName>
        <fullName evidence="1">Uncharacterized protein</fullName>
    </submittedName>
</protein>
<dbReference type="Proteomes" id="UP001140234">
    <property type="component" value="Unassembled WGS sequence"/>
</dbReference>
<comment type="caution">
    <text evidence="1">The sequence shown here is derived from an EMBL/GenBank/DDBJ whole genome shotgun (WGS) entry which is preliminary data.</text>
</comment>